<evidence type="ECO:0000256" key="1">
    <source>
        <dbReference type="ARBA" id="ARBA00001974"/>
    </source>
</evidence>
<dbReference type="PRINTS" id="PR00420">
    <property type="entry name" value="RNGMNOXGNASE"/>
</dbReference>
<dbReference type="SUPFAM" id="SSF51905">
    <property type="entry name" value="FAD/NAD(P)-binding domain"/>
    <property type="match status" value="1"/>
</dbReference>
<name>A0A7W3PPK4_9MICO</name>
<proteinExistence type="predicted"/>
<sequence length="524" mass="57575">MTPLQNHQTRVAIVGGGPVGVGLAITLAQRGIEVVVIEKYLEPQPVPKGQNLTQRTAEHFRRWGIERELYAAKTMAEDQKSIGMNSYGSLLSQYHHPWLQRGTVGEFYAAQNLRLPQYRTEQVLRDRLAELPSAVTLFEWSAEAITQSTDSASVEILSRANGERATVVADYIIGADGSTSIVRDAAAITQTRADHDRLMVLLVFRSKDFDDVMRQYPDAAFLNVMNPELEGYWQFFGRVDARETWFFHCPVDPSSTKETIDLGSILARAIGREIDFSVEYLGFWDLRFTLADTYRAGRVFIAGDAAHSHPPYGGYGINSGLEDARNLGWKLTAEIEGWSGEGLLDSYDAERRPVFASTRDGFIEKSIFSDRAFLEQFSPTKDLEAFEKAWGERAGATSSEVDRFEPNYEGSPLIGGIGTPSAIGSHRFEARAGHRLTPGVTALGVEVFGSLGSGFTLLTAPGQSAEQFESAAAQLRVPLTVIELDGTSAARYTQPLVLVRPDEYVAWAGANPDPAAILAKAIGR</sequence>
<dbReference type="Proteomes" id="UP000524237">
    <property type="component" value="Unassembled WGS sequence"/>
</dbReference>
<dbReference type="InterPro" id="IPR036188">
    <property type="entry name" value="FAD/NAD-bd_sf"/>
</dbReference>
<comment type="cofactor">
    <cofactor evidence="1">
        <name>FAD</name>
        <dbReference type="ChEBI" id="CHEBI:57692"/>
    </cofactor>
</comment>
<dbReference type="PANTHER" id="PTHR43004">
    <property type="entry name" value="TRK SYSTEM POTASSIUM UPTAKE PROTEIN"/>
    <property type="match status" value="1"/>
</dbReference>
<dbReference type="InterPro" id="IPR050641">
    <property type="entry name" value="RIFMO-like"/>
</dbReference>
<dbReference type="Gene3D" id="3.50.50.60">
    <property type="entry name" value="FAD/NAD(P)-binding domain"/>
    <property type="match status" value="1"/>
</dbReference>
<organism evidence="5 6">
    <name type="scientific">Alpinimonas psychrophila</name>
    <dbReference type="NCBI Taxonomy" id="748908"/>
    <lineage>
        <taxon>Bacteria</taxon>
        <taxon>Bacillati</taxon>
        <taxon>Actinomycetota</taxon>
        <taxon>Actinomycetes</taxon>
        <taxon>Micrococcales</taxon>
        <taxon>Microbacteriaceae</taxon>
        <taxon>Alpinimonas</taxon>
    </lineage>
</organism>
<dbReference type="Gene3D" id="3.40.30.120">
    <property type="match status" value="1"/>
</dbReference>
<dbReference type="AlphaFoldDB" id="A0A7W3PPK4"/>
<reference evidence="5 6" key="1">
    <citation type="submission" date="2020-07" db="EMBL/GenBank/DDBJ databases">
        <title>Sequencing the genomes of 1000 actinobacteria strains.</title>
        <authorList>
            <person name="Klenk H.-P."/>
        </authorList>
    </citation>
    <scope>NUCLEOTIDE SEQUENCE [LARGE SCALE GENOMIC DNA]</scope>
    <source>
        <strain evidence="5 6">DSM 23737</strain>
    </source>
</reference>
<evidence type="ECO:0000259" key="4">
    <source>
        <dbReference type="Pfam" id="PF01494"/>
    </source>
</evidence>
<keyword evidence="3" id="KW-0274">FAD</keyword>
<feature type="domain" description="FAD-binding" evidence="4">
    <location>
        <begin position="9"/>
        <end position="356"/>
    </location>
</feature>
<protein>
    <submittedName>
        <fullName evidence="5">2-polyprenyl-6-methoxyphenol hydroxylase-like FAD-dependent oxidoreductase</fullName>
    </submittedName>
</protein>
<evidence type="ECO:0000256" key="3">
    <source>
        <dbReference type="ARBA" id="ARBA00022827"/>
    </source>
</evidence>
<accession>A0A7W3PPK4</accession>
<dbReference type="Gene3D" id="3.30.9.10">
    <property type="entry name" value="D-Amino Acid Oxidase, subunit A, domain 2"/>
    <property type="match status" value="1"/>
</dbReference>
<gene>
    <name evidence="5" type="ORF">FB555_002126</name>
</gene>
<dbReference type="GO" id="GO:0016709">
    <property type="term" value="F:oxidoreductase activity, acting on paired donors, with incorporation or reduction of molecular oxygen, NAD(P)H as one donor, and incorporation of one atom of oxygen"/>
    <property type="evidence" value="ECO:0007669"/>
    <property type="project" value="UniProtKB-ARBA"/>
</dbReference>
<keyword evidence="6" id="KW-1185">Reference proteome</keyword>
<evidence type="ECO:0000313" key="5">
    <source>
        <dbReference type="EMBL" id="MBA8829999.1"/>
    </source>
</evidence>
<dbReference type="RefSeq" id="WP_220475972.1">
    <property type="nucleotide sequence ID" value="NZ_JACGWU010000010.1"/>
</dbReference>
<evidence type="ECO:0000313" key="6">
    <source>
        <dbReference type="Proteomes" id="UP000524237"/>
    </source>
</evidence>
<comment type="caution">
    <text evidence="5">The sequence shown here is derived from an EMBL/GenBank/DDBJ whole genome shotgun (WGS) entry which is preliminary data.</text>
</comment>
<evidence type="ECO:0000256" key="2">
    <source>
        <dbReference type="ARBA" id="ARBA00022630"/>
    </source>
</evidence>
<dbReference type="EMBL" id="JACGWU010000010">
    <property type="protein sequence ID" value="MBA8829999.1"/>
    <property type="molecule type" value="Genomic_DNA"/>
</dbReference>
<dbReference type="PANTHER" id="PTHR43004:SF19">
    <property type="entry name" value="BINDING MONOOXYGENASE, PUTATIVE (JCVI)-RELATED"/>
    <property type="match status" value="1"/>
</dbReference>
<dbReference type="InterPro" id="IPR002938">
    <property type="entry name" value="FAD-bd"/>
</dbReference>
<dbReference type="GO" id="GO:0071949">
    <property type="term" value="F:FAD binding"/>
    <property type="evidence" value="ECO:0007669"/>
    <property type="project" value="InterPro"/>
</dbReference>
<keyword evidence="2" id="KW-0285">Flavoprotein</keyword>
<dbReference type="Pfam" id="PF01494">
    <property type="entry name" value="FAD_binding_3"/>
    <property type="match status" value="1"/>
</dbReference>
<dbReference type="Pfam" id="PF21274">
    <property type="entry name" value="Rng_hyd_C"/>
    <property type="match status" value="1"/>
</dbReference>